<keyword evidence="3" id="KW-1185">Reference proteome</keyword>
<feature type="transmembrane region" description="Helical" evidence="1">
    <location>
        <begin position="44"/>
        <end position="63"/>
    </location>
</feature>
<keyword evidence="1" id="KW-1133">Transmembrane helix</keyword>
<dbReference type="InterPro" id="IPR027197">
    <property type="entry name" value="SLC43A3"/>
</dbReference>
<feature type="transmembrane region" description="Helical" evidence="1">
    <location>
        <begin position="69"/>
        <end position="89"/>
    </location>
</feature>
<gene>
    <name evidence="2" type="ORF">scyTo_0019121</name>
</gene>
<dbReference type="Proteomes" id="UP000288216">
    <property type="component" value="Unassembled WGS sequence"/>
</dbReference>
<evidence type="ECO:0000256" key="1">
    <source>
        <dbReference type="SAM" id="Phobius"/>
    </source>
</evidence>
<organism evidence="2 3">
    <name type="scientific">Scyliorhinus torazame</name>
    <name type="common">Cloudy catshark</name>
    <name type="synonym">Catulus torazame</name>
    <dbReference type="NCBI Taxonomy" id="75743"/>
    <lineage>
        <taxon>Eukaryota</taxon>
        <taxon>Metazoa</taxon>
        <taxon>Chordata</taxon>
        <taxon>Craniata</taxon>
        <taxon>Vertebrata</taxon>
        <taxon>Chondrichthyes</taxon>
        <taxon>Elasmobranchii</taxon>
        <taxon>Galeomorphii</taxon>
        <taxon>Galeoidea</taxon>
        <taxon>Carcharhiniformes</taxon>
        <taxon>Scyliorhinidae</taxon>
        <taxon>Scyliorhinus</taxon>
    </lineage>
</organism>
<reference evidence="2 3" key="1">
    <citation type="journal article" date="2018" name="Nat. Ecol. Evol.">
        <title>Shark genomes provide insights into elasmobranch evolution and the origin of vertebrates.</title>
        <authorList>
            <person name="Hara Y"/>
            <person name="Yamaguchi K"/>
            <person name="Onimaru K"/>
            <person name="Kadota M"/>
            <person name="Koyanagi M"/>
            <person name="Keeley SD"/>
            <person name="Tatsumi K"/>
            <person name="Tanaka K"/>
            <person name="Motone F"/>
            <person name="Kageyama Y"/>
            <person name="Nozu R"/>
            <person name="Adachi N"/>
            <person name="Nishimura O"/>
            <person name="Nakagawa R"/>
            <person name="Tanegashima C"/>
            <person name="Kiyatake I"/>
            <person name="Matsumoto R"/>
            <person name="Murakumo K"/>
            <person name="Nishida K"/>
            <person name="Terakita A"/>
            <person name="Kuratani S"/>
            <person name="Sato K"/>
            <person name="Hyodo S Kuraku.S."/>
        </authorList>
    </citation>
    <scope>NUCLEOTIDE SEQUENCE [LARGE SCALE GENOMIC DNA]</scope>
</reference>
<comment type="caution">
    <text evidence="2">The sequence shown here is derived from an EMBL/GenBank/DDBJ whole genome shotgun (WGS) entry which is preliminary data.</text>
</comment>
<sequence length="111" mass="12123">MIALSTAASAALVFPALSLMAIGGIFLLITNIQVGNLFQNRRSAIITLYNGAVDSSAVVFLLVKVLHEAVFSMMSIFLFISSLSAILILRTFLLLPRTQIPYPLPERYTYG</sequence>
<protein>
    <submittedName>
        <fullName evidence="2">Uncharacterized protein</fullName>
    </submittedName>
</protein>
<evidence type="ECO:0000313" key="3">
    <source>
        <dbReference type="Proteomes" id="UP000288216"/>
    </source>
</evidence>
<dbReference type="PANTHER" id="PTHR20765:SF1">
    <property type="entry name" value="EQUILIBRATIVE NUCLEOBASE TRANSPORTER 1"/>
    <property type="match status" value="1"/>
</dbReference>
<dbReference type="AlphaFoldDB" id="A0A401PT95"/>
<dbReference type="EMBL" id="BFAA01013936">
    <property type="protein sequence ID" value="GCB76325.1"/>
    <property type="molecule type" value="Genomic_DNA"/>
</dbReference>
<keyword evidence="1" id="KW-0472">Membrane</keyword>
<name>A0A401PT95_SCYTO</name>
<proteinExistence type="predicted"/>
<evidence type="ECO:0000313" key="2">
    <source>
        <dbReference type="EMBL" id="GCB76325.1"/>
    </source>
</evidence>
<feature type="transmembrane region" description="Helical" evidence="1">
    <location>
        <begin position="12"/>
        <end position="32"/>
    </location>
</feature>
<dbReference type="OrthoDB" id="330047at2759"/>
<keyword evidence="1" id="KW-0812">Transmembrane</keyword>
<dbReference type="PANTHER" id="PTHR20765">
    <property type="entry name" value="SOLUTE CARRIER FAMILY 43 MEMBER 3-RELATED"/>
    <property type="match status" value="1"/>
</dbReference>
<accession>A0A401PT95</accession>
<dbReference type="STRING" id="75743.A0A401PT95"/>
<dbReference type="OMA" id="HEAVFSM"/>